<dbReference type="AlphaFoldDB" id="A0A2Z6S001"/>
<name>A0A2Z6S001_9GLOM</name>
<dbReference type="EMBL" id="BEXD01002257">
    <property type="protein sequence ID" value="GBB97656.1"/>
    <property type="molecule type" value="Genomic_DNA"/>
</dbReference>
<protein>
    <submittedName>
        <fullName evidence="2">Uncharacterized protein</fullName>
    </submittedName>
</protein>
<dbReference type="Proteomes" id="UP000247702">
    <property type="component" value="Unassembled WGS sequence"/>
</dbReference>
<evidence type="ECO:0000313" key="3">
    <source>
        <dbReference type="EMBL" id="GBB99819.1"/>
    </source>
</evidence>
<evidence type="ECO:0000313" key="2">
    <source>
        <dbReference type="EMBL" id="GBB97656.1"/>
    </source>
</evidence>
<keyword evidence="4" id="KW-1185">Reference proteome</keyword>
<feature type="compositionally biased region" description="Acidic residues" evidence="1">
    <location>
        <begin position="86"/>
        <end position="109"/>
    </location>
</feature>
<comment type="caution">
    <text evidence="2">The sequence shown here is derived from an EMBL/GenBank/DDBJ whole genome shotgun (WGS) entry which is preliminary data.</text>
</comment>
<feature type="compositionally biased region" description="Basic and acidic residues" evidence="1">
    <location>
        <begin position="134"/>
        <end position="144"/>
    </location>
</feature>
<dbReference type="EMBL" id="BEXD01002937">
    <property type="protein sequence ID" value="GBB99819.1"/>
    <property type="molecule type" value="Genomic_DNA"/>
</dbReference>
<gene>
    <name evidence="2" type="ORF">RclHR1_30290001</name>
    <name evidence="3" type="ORF">RclHR1_36410002</name>
</gene>
<reference evidence="2 4" key="1">
    <citation type="submission" date="2017-11" db="EMBL/GenBank/DDBJ databases">
        <title>The genome of Rhizophagus clarus HR1 reveals common genetic basis of auxotrophy among arbuscular mycorrhizal fungi.</title>
        <authorList>
            <person name="Kobayashi Y."/>
        </authorList>
    </citation>
    <scope>NUCLEOTIDE SEQUENCE [LARGE SCALE GENOMIC DNA]</scope>
    <source>
        <strain evidence="2 4">HR1</strain>
    </source>
</reference>
<proteinExistence type="predicted"/>
<organism evidence="2 4">
    <name type="scientific">Rhizophagus clarus</name>
    <dbReference type="NCBI Taxonomy" id="94130"/>
    <lineage>
        <taxon>Eukaryota</taxon>
        <taxon>Fungi</taxon>
        <taxon>Fungi incertae sedis</taxon>
        <taxon>Mucoromycota</taxon>
        <taxon>Glomeromycotina</taxon>
        <taxon>Glomeromycetes</taxon>
        <taxon>Glomerales</taxon>
        <taxon>Glomeraceae</taxon>
        <taxon>Rhizophagus</taxon>
    </lineage>
</organism>
<feature type="compositionally biased region" description="Low complexity" evidence="1">
    <location>
        <begin position="110"/>
        <end position="133"/>
    </location>
</feature>
<accession>A0A2Z6S001</accession>
<evidence type="ECO:0000313" key="4">
    <source>
        <dbReference type="Proteomes" id="UP000247702"/>
    </source>
</evidence>
<sequence>MIFTQNSILKDYCPENMFREVFIKDCEKAVNTTEVHSDEWSTEDEILANEERNDNIRSGRLISTNSVKRILFRVDEIRISSRWIEPESDDDDDDDENNDSDNNDDDNNGNDDNNNNDNNSNGDNNDDGNNGNADKNDGTNKEQNDDNNGNLDVDEYQGPFYLKVPIDIRRRT</sequence>
<evidence type="ECO:0000256" key="1">
    <source>
        <dbReference type="SAM" id="MobiDB-lite"/>
    </source>
</evidence>
<feature type="region of interest" description="Disordered" evidence="1">
    <location>
        <begin position="81"/>
        <end position="156"/>
    </location>
</feature>